<dbReference type="Proteomes" id="UP000887567">
    <property type="component" value="Unplaced"/>
</dbReference>
<feature type="transmembrane region" description="Helical" evidence="5">
    <location>
        <begin position="177"/>
        <end position="199"/>
    </location>
</feature>
<dbReference type="Pfam" id="PF07690">
    <property type="entry name" value="MFS_1"/>
    <property type="match status" value="1"/>
</dbReference>
<protein>
    <recommendedName>
        <fullName evidence="8">Proton-coupled folate transporter</fullName>
    </recommendedName>
</protein>
<dbReference type="SUPFAM" id="SSF103473">
    <property type="entry name" value="MFS general substrate transporter"/>
    <property type="match status" value="1"/>
</dbReference>
<feature type="transmembrane region" description="Helical" evidence="5">
    <location>
        <begin position="138"/>
        <end position="165"/>
    </location>
</feature>
<dbReference type="Gene3D" id="1.20.1250.20">
    <property type="entry name" value="MFS general substrate transporter like domains"/>
    <property type="match status" value="1"/>
</dbReference>
<feature type="transmembrane region" description="Helical" evidence="5">
    <location>
        <begin position="391"/>
        <end position="413"/>
    </location>
</feature>
<keyword evidence="7" id="KW-1185">Reference proteome</keyword>
<accession>A0A913X1D5</accession>
<feature type="transmembrane region" description="Helical" evidence="5">
    <location>
        <begin position="425"/>
        <end position="444"/>
    </location>
</feature>
<organism evidence="6 7">
    <name type="scientific">Exaiptasia diaphana</name>
    <name type="common">Tropical sea anemone</name>
    <name type="synonym">Aiptasia pulchella</name>
    <dbReference type="NCBI Taxonomy" id="2652724"/>
    <lineage>
        <taxon>Eukaryota</taxon>
        <taxon>Metazoa</taxon>
        <taxon>Cnidaria</taxon>
        <taxon>Anthozoa</taxon>
        <taxon>Hexacorallia</taxon>
        <taxon>Actiniaria</taxon>
        <taxon>Aiptasiidae</taxon>
        <taxon>Exaiptasia</taxon>
    </lineage>
</organism>
<evidence type="ECO:0000256" key="2">
    <source>
        <dbReference type="ARBA" id="ARBA00022692"/>
    </source>
</evidence>
<feature type="transmembrane region" description="Helical" evidence="5">
    <location>
        <begin position="112"/>
        <end position="132"/>
    </location>
</feature>
<dbReference type="EnsemblMetazoa" id="XM_021041697.2">
    <property type="protein sequence ID" value="XP_020897356.1"/>
    <property type="gene ID" value="LOC110236199"/>
</dbReference>
<feature type="transmembrane region" description="Helical" evidence="5">
    <location>
        <begin position="205"/>
        <end position="226"/>
    </location>
</feature>
<feature type="transmembrane region" description="Helical" evidence="5">
    <location>
        <begin position="80"/>
        <end position="100"/>
    </location>
</feature>
<dbReference type="GO" id="GO:0022857">
    <property type="term" value="F:transmembrane transporter activity"/>
    <property type="evidence" value="ECO:0007669"/>
    <property type="project" value="InterPro"/>
</dbReference>
<comment type="subcellular location">
    <subcellularLocation>
        <location evidence="1">Membrane</location>
        <topology evidence="1">Multi-pass membrane protein</topology>
    </subcellularLocation>
</comment>
<evidence type="ECO:0000313" key="6">
    <source>
        <dbReference type="EnsemblMetazoa" id="XP_020897356.1"/>
    </source>
</evidence>
<dbReference type="PANTHER" id="PTHR23507">
    <property type="entry name" value="ZGC:174356"/>
    <property type="match status" value="1"/>
</dbReference>
<keyword evidence="2 5" id="KW-0812">Transmembrane</keyword>
<feature type="transmembrane region" description="Helical" evidence="5">
    <location>
        <begin position="266"/>
        <end position="290"/>
    </location>
</feature>
<proteinExistence type="predicted"/>
<dbReference type="InterPro" id="IPR011701">
    <property type="entry name" value="MFS"/>
</dbReference>
<evidence type="ECO:0000256" key="3">
    <source>
        <dbReference type="ARBA" id="ARBA00022989"/>
    </source>
</evidence>
<keyword evidence="3 5" id="KW-1133">Transmembrane helix</keyword>
<dbReference type="GO" id="GO:0016020">
    <property type="term" value="C:membrane"/>
    <property type="evidence" value="ECO:0007669"/>
    <property type="project" value="UniProtKB-SubCell"/>
</dbReference>
<feature type="transmembrane region" description="Helical" evidence="5">
    <location>
        <begin position="302"/>
        <end position="322"/>
    </location>
</feature>
<evidence type="ECO:0000256" key="4">
    <source>
        <dbReference type="ARBA" id="ARBA00023136"/>
    </source>
</evidence>
<dbReference type="KEGG" id="epa:110236199"/>
<evidence type="ECO:0000256" key="5">
    <source>
        <dbReference type="SAM" id="Phobius"/>
    </source>
</evidence>
<dbReference type="InterPro" id="IPR036259">
    <property type="entry name" value="MFS_trans_sf"/>
</dbReference>
<evidence type="ECO:0000256" key="1">
    <source>
        <dbReference type="ARBA" id="ARBA00004141"/>
    </source>
</evidence>
<dbReference type="AlphaFoldDB" id="A0A913X1D5"/>
<name>A0A913X1D5_EXADI</name>
<sequence>MGQAKRFTIKQLVTVEPVIFFYAFALFMHQPVINQYIYSRIAKAKGFPYTTTKGSSCGNVTALNDTMKDLEKQVQSLSSYVHLGVVMFSSIPSLFTSLLIGSWTDSRGRKPALFLPALGSAIEAGLTILVMYMEWPVYVLFFGAAINGICGHFTTVITGVMAYIVDTTDESQRSLRLAVLELLTFVGGMVSQLTSGLWIKNHGFITPYWFILGCLIFSVLYTAFFVPESRLPSEMKEEKFRLFSWKGVKRIFRVYSTPREGGRCNLFLLTFGNGILSSISMGLGAVLTLFIIHTPLCFSPEWVGYFTAWRSLSIGLGAVFGIKILGMWISELTIAKTGIVTRFCSLIIIGFSKTKVQVYMGPLVGLLNGCSSPIFRGMLSRIVSEDEQGALFSAVACLETLSTFIGAFIFNTIYPASLKMDFPPLVFLIGAGLLILPFLFTWCLKNPMLLLSKKDRAQVVVGSYEKMEDVNVNSDPVSGSSNGTAVTDEICSSVRQRENSTYGTPDA</sequence>
<evidence type="ECO:0000313" key="7">
    <source>
        <dbReference type="Proteomes" id="UP000887567"/>
    </source>
</evidence>
<dbReference type="GeneID" id="110236199"/>
<reference evidence="6" key="1">
    <citation type="submission" date="2022-11" db="UniProtKB">
        <authorList>
            <consortium name="EnsemblMetazoa"/>
        </authorList>
    </citation>
    <scope>IDENTIFICATION</scope>
</reference>
<dbReference type="OrthoDB" id="419734at2759"/>
<evidence type="ECO:0008006" key="8">
    <source>
        <dbReference type="Google" id="ProtNLM"/>
    </source>
</evidence>
<keyword evidence="4 5" id="KW-0472">Membrane</keyword>
<feature type="transmembrane region" description="Helical" evidence="5">
    <location>
        <begin position="12"/>
        <end position="29"/>
    </location>
</feature>
<dbReference type="RefSeq" id="XP_020897356.1">
    <property type="nucleotide sequence ID" value="XM_021041697.2"/>
</dbReference>
<dbReference type="OMA" id="MWISELT"/>
<dbReference type="PANTHER" id="PTHR23507:SF1">
    <property type="entry name" value="FI18259P1-RELATED"/>
    <property type="match status" value="1"/>
</dbReference>